<keyword evidence="4 6" id="KW-0863">Zinc-finger</keyword>
<sequence>MPTATSYAAAAGGSRHFPPLKPPLDTITATVFSESDESSASGGDSESESQSQPSSALENSVFSTYLHVSGGGALDADLSKIRSFLAGCSNRGQFSACLICLERIRISDPVWSCSSGCYVLFHLVCIQSWAQQCSSILPSSSVSSASSSSSNNWHCPKCRLNYAKDLIPREYLCFCGKVESPPPDPWILPHSCGEICGRSLRGSCGHECLLLCHPGPCPPCPKFVSSQCFCGSTKDVRRCALKAFSCNKQCCRLSACGLHKCPEKCHEGICPPCRVKSVYKCLCGRLEEVRECFEHEFHCETSCNGILNCGKHPCERGCHPGSCGDCPLKGKRTCPCGKKFYHGMTCDAIVPTCGSTCEKKLSCNLHRCPERCHRGKCAETCRIIKLKFCRCGSLKKEIPCHQDLSCERKCQRLRDCGRHACKRRCCDGNCPPCPEICGRKLRCNNHKCPSPCHRGTCSPCPLMVTISCFCGETHFEVPCGVEKDQKPPKCPRPCQVSRLCRHSSVSRKHKCHYGACPPCRMICKEQLSCDHICKQRCHGPVPPANPEFTLKPKKKKKTQWRNENKPGTPCVPCQEIVVKSCLGNHIGGEQSMLCSDKRRFLCPNLCGNILQCGNHYCTKDCHVLKQKGVDDLLAQSCEECLLPCQKERELTCKHPCSLPCHINDCPPCKMLIKRSCHCGAMVHVFECMYFNSLSDDEQQNVRTCRGPCHRKLLNCPHLCPEICHPGQCPSIDTCNKKVTVRCACQNLKKEWRCQDVQNAYHTNGNNPKDVSKNRFGLGILPCNSECMVKLKARDSELLLRKTNVVESKVPANTERFPKRRKKRERVKEEQPISRFQGIKTFVRRLLMILMILLILSASMYYGYKGIFRLSDWMNEIENKRPKKSYTRF</sequence>
<proteinExistence type="inferred from homology"/>
<dbReference type="PROSITE" id="PS50089">
    <property type="entry name" value="ZF_RING_2"/>
    <property type="match status" value="1"/>
</dbReference>
<keyword evidence="8" id="KW-0812">Transmembrane</keyword>
<keyword evidence="5" id="KW-0862">Zinc</keyword>
<dbReference type="GO" id="GO:0000981">
    <property type="term" value="F:DNA-binding transcription factor activity, RNA polymerase II-specific"/>
    <property type="evidence" value="ECO:0000318"/>
    <property type="project" value="GO_Central"/>
</dbReference>
<reference evidence="12" key="1">
    <citation type="journal article" date="2016" name="Nature">
        <title>The genome of the seagrass Zostera marina reveals angiosperm adaptation to the sea.</title>
        <authorList>
            <person name="Olsen J.L."/>
            <person name="Rouze P."/>
            <person name="Verhelst B."/>
            <person name="Lin Y.-C."/>
            <person name="Bayer T."/>
            <person name="Collen J."/>
            <person name="Dattolo E."/>
            <person name="De Paoli E."/>
            <person name="Dittami S."/>
            <person name="Maumus F."/>
            <person name="Michel G."/>
            <person name="Kersting A."/>
            <person name="Lauritano C."/>
            <person name="Lohaus R."/>
            <person name="Toepel M."/>
            <person name="Tonon T."/>
            <person name="Vanneste K."/>
            <person name="Amirebrahimi M."/>
            <person name="Brakel J."/>
            <person name="Bostroem C."/>
            <person name="Chovatia M."/>
            <person name="Grimwood J."/>
            <person name="Jenkins J.W."/>
            <person name="Jueterbock A."/>
            <person name="Mraz A."/>
            <person name="Stam W.T."/>
            <person name="Tice H."/>
            <person name="Bornberg-Bauer E."/>
            <person name="Green P.J."/>
            <person name="Pearson G.A."/>
            <person name="Procaccini G."/>
            <person name="Duarte C.M."/>
            <person name="Schmutz J."/>
            <person name="Reusch T.B.H."/>
            <person name="Van de Peer Y."/>
        </authorList>
    </citation>
    <scope>NUCLEOTIDE SEQUENCE [LARGE SCALE GENOMIC DNA]</scope>
    <source>
        <strain evidence="12">cv. Finnish</strain>
    </source>
</reference>
<dbReference type="PANTHER" id="PTHR12360:SF1">
    <property type="entry name" value="NF-X1-TYPE ZINC FINGER PROTEIN NFXL1"/>
    <property type="match status" value="1"/>
</dbReference>
<accession>A0A0K9PEL5</accession>
<gene>
    <name evidence="11" type="ORF">ZOSMA_28G00280</name>
</gene>
<dbReference type="GO" id="GO:0006355">
    <property type="term" value="P:regulation of DNA-templated transcription"/>
    <property type="evidence" value="ECO:0000318"/>
    <property type="project" value="GO_Central"/>
</dbReference>
<dbReference type="GO" id="GO:0000977">
    <property type="term" value="F:RNA polymerase II transcription regulatory region sequence-specific DNA binding"/>
    <property type="evidence" value="ECO:0000318"/>
    <property type="project" value="GO_Central"/>
</dbReference>
<evidence type="ECO:0000256" key="2">
    <source>
        <dbReference type="ARBA" id="ARBA00022723"/>
    </source>
</evidence>
<comment type="caution">
    <text evidence="11">The sequence shown here is derived from an EMBL/GenBank/DDBJ whole genome shotgun (WGS) entry which is preliminary data.</text>
</comment>
<dbReference type="InterPro" id="IPR000967">
    <property type="entry name" value="Znf_NFX1"/>
</dbReference>
<feature type="domain" description="RING-type" evidence="10">
    <location>
        <begin position="97"/>
        <end position="159"/>
    </location>
</feature>
<evidence type="ECO:0000256" key="6">
    <source>
        <dbReference type="PROSITE-ProRule" id="PRU00175"/>
    </source>
</evidence>
<dbReference type="InterPro" id="IPR001841">
    <property type="entry name" value="Znf_RING"/>
</dbReference>
<feature type="transmembrane region" description="Helical" evidence="8">
    <location>
        <begin position="841"/>
        <end position="863"/>
    </location>
</feature>
<feature type="compositionally biased region" description="Low complexity" evidence="7">
    <location>
        <begin position="1"/>
        <end position="14"/>
    </location>
</feature>
<feature type="domain" description="PHD-type" evidence="9">
    <location>
        <begin position="94"/>
        <end position="161"/>
    </location>
</feature>
<keyword evidence="2" id="KW-0479">Metal-binding</keyword>
<dbReference type="EMBL" id="LFYR01000958">
    <property type="protein sequence ID" value="KMZ66672.1"/>
    <property type="molecule type" value="Genomic_DNA"/>
</dbReference>
<dbReference type="GO" id="GO:0005634">
    <property type="term" value="C:nucleus"/>
    <property type="evidence" value="ECO:0000318"/>
    <property type="project" value="GO_Central"/>
</dbReference>
<dbReference type="GO" id="GO:0008270">
    <property type="term" value="F:zinc ion binding"/>
    <property type="evidence" value="ECO:0007669"/>
    <property type="project" value="UniProtKB-KW"/>
</dbReference>
<dbReference type="STRING" id="29655.A0A0K9PEL5"/>
<keyword evidence="3" id="KW-0677">Repeat</keyword>
<protein>
    <submittedName>
        <fullName evidence="11">NF-X1-type zinc finger protein NFXL2</fullName>
    </submittedName>
</protein>
<dbReference type="OMA" id="KCQSVCH"/>
<dbReference type="CDD" id="cd06008">
    <property type="entry name" value="NF-X1-zinc-finger"/>
    <property type="match status" value="5"/>
</dbReference>
<feature type="compositionally biased region" description="Low complexity" evidence="7">
    <location>
        <begin position="38"/>
        <end position="55"/>
    </location>
</feature>
<evidence type="ECO:0000256" key="3">
    <source>
        <dbReference type="ARBA" id="ARBA00022737"/>
    </source>
</evidence>
<dbReference type="PANTHER" id="PTHR12360">
    <property type="entry name" value="NUCLEAR TRANSCRIPTION FACTOR, X-BOX BINDING 1 NFX1"/>
    <property type="match status" value="1"/>
</dbReference>
<feature type="region of interest" description="Disordered" evidence="7">
    <location>
        <begin position="1"/>
        <end position="55"/>
    </location>
</feature>
<dbReference type="Proteomes" id="UP000036987">
    <property type="component" value="Unassembled WGS sequence"/>
</dbReference>
<organism evidence="11 12">
    <name type="scientific">Zostera marina</name>
    <name type="common">Eelgrass</name>
    <dbReference type="NCBI Taxonomy" id="29655"/>
    <lineage>
        <taxon>Eukaryota</taxon>
        <taxon>Viridiplantae</taxon>
        <taxon>Streptophyta</taxon>
        <taxon>Embryophyta</taxon>
        <taxon>Tracheophyta</taxon>
        <taxon>Spermatophyta</taxon>
        <taxon>Magnoliopsida</taxon>
        <taxon>Liliopsida</taxon>
        <taxon>Zosteraceae</taxon>
        <taxon>Zostera</taxon>
    </lineage>
</organism>
<dbReference type="Pfam" id="PF01422">
    <property type="entry name" value="zf-NF-X1"/>
    <property type="match status" value="10"/>
</dbReference>
<evidence type="ECO:0000256" key="7">
    <source>
        <dbReference type="SAM" id="MobiDB-lite"/>
    </source>
</evidence>
<evidence type="ECO:0000313" key="12">
    <source>
        <dbReference type="Proteomes" id="UP000036987"/>
    </source>
</evidence>
<evidence type="ECO:0000256" key="4">
    <source>
        <dbReference type="ARBA" id="ARBA00022771"/>
    </source>
</evidence>
<keyword evidence="12" id="KW-1185">Reference proteome</keyword>
<dbReference type="InterPro" id="IPR019787">
    <property type="entry name" value="Znf_PHD-finger"/>
</dbReference>
<evidence type="ECO:0000313" key="11">
    <source>
        <dbReference type="EMBL" id="KMZ66672.1"/>
    </source>
</evidence>
<dbReference type="InterPro" id="IPR034078">
    <property type="entry name" value="NFX1_fam"/>
</dbReference>
<evidence type="ECO:0000256" key="1">
    <source>
        <dbReference type="ARBA" id="ARBA00007269"/>
    </source>
</evidence>
<keyword evidence="8" id="KW-1133">Transmembrane helix</keyword>
<evidence type="ECO:0000259" key="9">
    <source>
        <dbReference type="PROSITE" id="PS50016"/>
    </source>
</evidence>
<evidence type="ECO:0000256" key="8">
    <source>
        <dbReference type="SAM" id="Phobius"/>
    </source>
</evidence>
<evidence type="ECO:0000259" key="10">
    <source>
        <dbReference type="PROSITE" id="PS50089"/>
    </source>
</evidence>
<name>A0A0K9PEL5_ZOSMR</name>
<evidence type="ECO:0000256" key="5">
    <source>
        <dbReference type="ARBA" id="ARBA00022833"/>
    </source>
</evidence>
<dbReference type="OrthoDB" id="536399at2759"/>
<dbReference type="AlphaFoldDB" id="A0A0K9PEL5"/>
<comment type="similarity">
    <text evidence="1">Belongs to the NFX1 family.</text>
</comment>
<keyword evidence="8" id="KW-0472">Membrane</keyword>
<dbReference type="SMART" id="SM00438">
    <property type="entry name" value="ZnF_NFX"/>
    <property type="match status" value="10"/>
</dbReference>
<dbReference type="PROSITE" id="PS50016">
    <property type="entry name" value="ZF_PHD_2"/>
    <property type="match status" value="1"/>
</dbReference>